<dbReference type="PROSITE" id="PS00501">
    <property type="entry name" value="SPASE_I_1"/>
    <property type="match status" value="1"/>
</dbReference>
<dbReference type="InterPro" id="IPR036286">
    <property type="entry name" value="LexA/Signal_pep-like_sf"/>
</dbReference>
<dbReference type="Gene3D" id="2.10.109.10">
    <property type="entry name" value="Umud Fragment, subunit A"/>
    <property type="match status" value="1"/>
</dbReference>
<keyword evidence="1" id="KW-0645">Protease</keyword>
<dbReference type="GO" id="GO:0016020">
    <property type="term" value="C:membrane"/>
    <property type="evidence" value="ECO:0007669"/>
    <property type="project" value="InterPro"/>
</dbReference>
<dbReference type="SUPFAM" id="SSF51306">
    <property type="entry name" value="LexA/Signal peptidase"/>
    <property type="match status" value="1"/>
</dbReference>
<evidence type="ECO:0000313" key="4">
    <source>
        <dbReference type="EMBL" id="CAB4869025.1"/>
    </source>
</evidence>
<protein>
    <submittedName>
        <fullName evidence="4">Unannotated protein</fullName>
    </submittedName>
</protein>
<name>A0A6J7DJF6_9ZZZZ</name>
<gene>
    <name evidence="4" type="ORF">UFOPK3461_00213</name>
</gene>
<proteinExistence type="predicted"/>
<evidence type="ECO:0000259" key="3">
    <source>
        <dbReference type="Pfam" id="PF00717"/>
    </source>
</evidence>
<dbReference type="EMBL" id="CAFBLW010000007">
    <property type="protein sequence ID" value="CAB4869025.1"/>
    <property type="molecule type" value="Genomic_DNA"/>
</dbReference>
<keyword evidence="2" id="KW-0378">Hydrolase</keyword>
<dbReference type="AlphaFoldDB" id="A0A6J7DJF6"/>
<dbReference type="Pfam" id="PF00717">
    <property type="entry name" value="Peptidase_S24"/>
    <property type="match status" value="1"/>
</dbReference>
<evidence type="ECO:0000256" key="1">
    <source>
        <dbReference type="ARBA" id="ARBA00022670"/>
    </source>
</evidence>
<accession>A0A6J7DJF6</accession>
<sequence length="114" mass="13114">MNSFRTTGNFIRTLLPGTVRIQGASMEPTFGDGDWLLVRWIGAKNVSINDVVVAEREVQPGIYYIKRATKIDGKKYWLSSDNPAGTDSREWGWVNAEEIRGKVLFRYFRKQRTN</sequence>
<reference evidence="4" key="1">
    <citation type="submission" date="2020-05" db="EMBL/GenBank/DDBJ databases">
        <authorList>
            <person name="Chiriac C."/>
            <person name="Salcher M."/>
            <person name="Ghai R."/>
            <person name="Kavagutti S V."/>
        </authorList>
    </citation>
    <scope>NUCLEOTIDE SEQUENCE</scope>
</reference>
<dbReference type="InterPro" id="IPR019756">
    <property type="entry name" value="Pept_S26A_signal_pept_1_Ser-AS"/>
</dbReference>
<evidence type="ECO:0000256" key="2">
    <source>
        <dbReference type="ARBA" id="ARBA00022801"/>
    </source>
</evidence>
<dbReference type="GO" id="GO:0004252">
    <property type="term" value="F:serine-type endopeptidase activity"/>
    <property type="evidence" value="ECO:0007669"/>
    <property type="project" value="InterPro"/>
</dbReference>
<organism evidence="4">
    <name type="scientific">freshwater metagenome</name>
    <dbReference type="NCBI Taxonomy" id="449393"/>
    <lineage>
        <taxon>unclassified sequences</taxon>
        <taxon>metagenomes</taxon>
        <taxon>ecological metagenomes</taxon>
    </lineage>
</organism>
<dbReference type="CDD" id="cd06462">
    <property type="entry name" value="Peptidase_S24_S26"/>
    <property type="match status" value="1"/>
</dbReference>
<dbReference type="InterPro" id="IPR015927">
    <property type="entry name" value="Peptidase_S24_S26A/B/C"/>
</dbReference>
<feature type="domain" description="Peptidase S24/S26A/S26B/S26C" evidence="3">
    <location>
        <begin position="19"/>
        <end position="86"/>
    </location>
</feature>
<dbReference type="GO" id="GO:0006508">
    <property type="term" value="P:proteolysis"/>
    <property type="evidence" value="ECO:0007669"/>
    <property type="project" value="UniProtKB-KW"/>
</dbReference>